<dbReference type="AlphaFoldDB" id="A0A9X1L9J8"/>
<evidence type="ECO:0000313" key="4">
    <source>
        <dbReference type="Proteomes" id="UP001139311"/>
    </source>
</evidence>
<keyword evidence="2" id="KW-0812">Transmembrane</keyword>
<dbReference type="Proteomes" id="UP001139311">
    <property type="component" value="Unassembled WGS sequence"/>
</dbReference>
<feature type="transmembrane region" description="Helical" evidence="2">
    <location>
        <begin position="102"/>
        <end position="119"/>
    </location>
</feature>
<reference evidence="3" key="1">
    <citation type="submission" date="2021-10" db="EMBL/GenBank/DDBJ databases">
        <title>Roseicella aerolatum sp. nov., isolated from aerosols of e-waste dismantling site.</title>
        <authorList>
            <person name="Qin T."/>
        </authorList>
    </citation>
    <scope>NUCLEOTIDE SEQUENCE</scope>
    <source>
        <strain evidence="3">GB24</strain>
    </source>
</reference>
<evidence type="ECO:0000256" key="1">
    <source>
        <dbReference type="SAM" id="MobiDB-lite"/>
    </source>
</evidence>
<evidence type="ECO:0000313" key="3">
    <source>
        <dbReference type="EMBL" id="MCB4823794.1"/>
    </source>
</evidence>
<keyword evidence="2" id="KW-0472">Membrane</keyword>
<dbReference type="EMBL" id="JAJAQI010000031">
    <property type="protein sequence ID" value="MCB4823794.1"/>
    <property type="molecule type" value="Genomic_DNA"/>
</dbReference>
<dbReference type="RefSeq" id="WP_226610929.1">
    <property type="nucleotide sequence ID" value="NZ_JAJAQI010000031.1"/>
</dbReference>
<protein>
    <submittedName>
        <fullName evidence="3">Uncharacterized protein</fullName>
    </submittedName>
</protein>
<sequence length="124" mass="13708">MADGYLSGWRSGAREARDVAEDYGHRAAGRMRDAGERLRDRGDDARSELSRLWSQLEDLVERRLGPAASEAAHSAGSYARHGREMAYDVADQLRDVTRNRPLVAIGVAVAATWLIATMLRGGRR</sequence>
<keyword evidence="2" id="KW-1133">Transmembrane helix</keyword>
<proteinExistence type="predicted"/>
<keyword evidence="4" id="KW-1185">Reference proteome</keyword>
<feature type="region of interest" description="Disordered" evidence="1">
    <location>
        <begin position="22"/>
        <end position="44"/>
    </location>
</feature>
<accession>A0A9X1L9J8</accession>
<organism evidence="3 4">
    <name type="scientific">Roseicella aerolata</name>
    <dbReference type="NCBI Taxonomy" id="2883479"/>
    <lineage>
        <taxon>Bacteria</taxon>
        <taxon>Pseudomonadati</taxon>
        <taxon>Pseudomonadota</taxon>
        <taxon>Alphaproteobacteria</taxon>
        <taxon>Acetobacterales</taxon>
        <taxon>Roseomonadaceae</taxon>
        <taxon>Roseicella</taxon>
    </lineage>
</organism>
<name>A0A9X1L9J8_9PROT</name>
<gene>
    <name evidence="3" type="ORF">LHA35_18855</name>
</gene>
<comment type="caution">
    <text evidence="3">The sequence shown here is derived from an EMBL/GenBank/DDBJ whole genome shotgun (WGS) entry which is preliminary data.</text>
</comment>
<evidence type="ECO:0000256" key="2">
    <source>
        <dbReference type="SAM" id="Phobius"/>
    </source>
</evidence>